<sequence length="632" mass="70705">MTLASRRVVTILLRLLGLVLIGTVCFLALVRSYFHVDSSLYIVNTELGTWDEIRADKRASVLDGAQAASADEVPPEKIPRIIHQTWKTDVLPSRWADVRKVCAEMMPDYEYMLWTDESSRKFIEDEYPWFLETFDSYPYNIQRADAIRYFVLHKYGGVYMDLDIGCKRRLDSLLRFEAIVPRTIPVGVSNDLMFSVAGHPYMELLIHSLAKFNHYYFTHYATVMFSTGPMFVSALFRTFSVEHRGVKPSTPDLPDRGFQGVRVLPKSLYGKNLPPEEAPDSFFEHLYGSSWHANDAGFMLFLRIYGRYIILAGALVVLIGLRRTLYAPMASVSRGLYAVGQAFWMRVAPPSRAPAFTSEWIGLRPTPEDDEAKEALVSSRALSSDLPRCPPVPMFEMTPASQEIPTISYKPSSSSTSSLPREAHDLRRMSSDQSSLDLLTPTDVGTPNAQAQAQGTSHGSSLPTFFIEPMHKRNSIDNGDMALLDTASRPSSDEEAGSWKRVRDASSQVSENLKALFPSMKRQPFATRPAPPTRTMSLTSVGVEGPTALSRTLSNQSEDDRREWANLVGRWDTNLRSPMLVPSLSPSPTLIEAMDTTRSTPHMTEVQRRPPGMPHRALTPGVPVPSDTDSIL</sequence>
<dbReference type="PANTHER" id="PTHR32385:SF15">
    <property type="entry name" value="INOSITOL PHOSPHOCERAMIDE MANNOSYLTRANSFERASE 1"/>
    <property type="match status" value="1"/>
</dbReference>
<evidence type="ECO:0000256" key="1">
    <source>
        <dbReference type="ARBA" id="ARBA00009003"/>
    </source>
</evidence>
<dbReference type="RefSeq" id="XP_017992667.1">
    <property type="nucleotide sequence ID" value="XM_018135252.1"/>
</dbReference>
<accession>A0A0M9VQ11</accession>
<reference evidence="5 6" key="1">
    <citation type="submission" date="2015-07" db="EMBL/GenBank/DDBJ databases">
        <title>Draft Genome Sequence of Malassezia furfur CBS1878 and Malassezia pachydermatis CBS1879.</title>
        <authorList>
            <person name="Triana S."/>
            <person name="Ohm R."/>
            <person name="Gonzalez A."/>
            <person name="DeCock H."/>
            <person name="Restrepo S."/>
            <person name="Celis A."/>
        </authorList>
    </citation>
    <scope>NUCLEOTIDE SEQUENCE [LARGE SCALE GENOMIC DNA]</scope>
    <source>
        <strain evidence="5 6">CBS 1879</strain>
    </source>
</reference>
<dbReference type="InterPro" id="IPR007577">
    <property type="entry name" value="GlycoTrfase_DXD_sugar-bd_CS"/>
</dbReference>
<feature type="region of interest" description="Disordered" evidence="3">
    <location>
        <begin position="598"/>
        <end position="632"/>
    </location>
</feature>
<protein>
    <recommendedName>
        <fullName evidence="7">Glycosyltransferase family 32 protein</fullName>
    </recommendedName>
</protein>
<organism evidence="5 6">
    <name type="scientific">Malassezia pachydermatis</name>
    <dbReference type="NCBI Taxonomy" id="77020"/>
    <lineage>
        <taxon>Eukaryota</taxon>
        <taxon>Fungi</taxon>
        <taxon>Dikarya</taxon>
        <taxon>Basidiomycota</taxon>
        <taxon>Ustilaginomycotina</taxon>
        <taxon>Malasseziomycetes</taxon>
        <taxon>Malasseziales</taxon>
        <taxon>Malasseziaceae</taxon>
        <taxon>Malassezia</taxon>
    </lineage>
</organism>
<feature type="compositionally biased region" description="Polar residues" evidence="3">
    <location>
        <begin position="400"/>
        <end position="411"/>
    </location>
</feature>
<dbReference type="VEuPathDB" id="FungiDB:Malapachy_0738"/>
<dbReference type="AlphaFoldDB" id="A0A0M9VQ11"/>
<keyword evidence="4" id="KW-1133">Transmembrane helix</keyword>
<proteinExistence type="inferred from homology"/>
<keyword evidence="6" id="KW-1185">Reference proteome</keyword>
<evidence type="ECO:0000313" key="6">
    <source>
        <dbReference type="Proteomes" id="UP000037751"/>
    </source>
</evidence>
<keyword evidence="4" id="KW-0472">Membrane</keyword>
<evidence type="ECO:0000256" key="2">
    <source>
        <dbReference type="ARBA" id="ARBA00022679"/>
    </source>
</evidence>
<dbReference type="GO" id="GO:0016020">
    <property type="term" value="C:membrane"/>
    <property type="evidence" value="ECO:0007669"/>
    <property type="project" value="GOC"/>
</dbReference>
<dbReference type="Gene3D" id="3.90.550.20">
    <property type="match status" value="1"/>
</dbReference>
<name>A0A0M9VQ11_9BASI</name>
<dbReference type="Pfam" id="PF04488">
    <property type="entry name" value="Gly_transf_sug"/>
    <property type="match status" value="1"/>
</dbReference>
<dbReference type="SUPFAM" id="SSF53448">
    <property type="entry name" value="Nucleotide-diphospho-sugar transferases"/>
    <property type="match status" value="1"/>
</dbReference>
<dbReference type="GeneID" id="28727127"/>
<keyword evidence="4" id="KW-0812">Transmembrane</keyword>
<evidence type="ECO:0000256" key="4">
    <source>
        <dbReference type="SAM" id="Phobius"/>
    </source>
</evidence>
<dbReference type="OrthoDB" id="3647at2759"/>
<feature type="compositionally biased region" description="Basic and acidic residues" evidence="3">
    <location>
        <begin position="421"/>
        <end position="430"/>
    </location>
</feature>
<keyword evidence="2" id="KW-0808">Transferase</keyword>
<evidence type="ECO:0000256" key="3">
    <source>
        <dbReference type="SAM" id="MobiDB-lite"/>
    </source>
</evidence>
<gene>
    <name evidence="5" type="ORF">Malapachy_0738</name>
</gene>
<dbReference type="GO" id="GO:0000030">
    <property type="term" value="F:mannosyltransferase activity"/>
    <property type="evidence" value="ECO:0007669"/>
    <property type="project" value="TreeGrafter"/>
</dbReference>
<feature type="region of interest" description="Disordered" evidence="3">
    <location>
        <begin position="400"/>
        <end position="462"/>
    </location>
</feature>
<evidence type="ECO:0000313" key="5">
    <source>
        <dbReference type="EMBL" id="KOS15035.1"/>
    </source>
</evidence>
<dbReference type="GO" id="GO:0051999">
    <property type="term" value="P:mannosyl-inositol phosphorylceramide biosynthetic process"/>
    <property type="evidence" value="ECO:0007669"/>
    <property type="project" value="TreeGrafter"/>
</dbReference>
<dbReference type="InterPro" id="IPR051706">
    <property type="entry name" value="Glycosyltransferase_domain"/>
</dbReference>
<dbReference type="EMBL" id="LGAV01000003">
    <property type="protein sequence ID" value="KOS15035.1"/>
    <property type="molecule type" value="Genomic_DNA"/>
</dbReference>
<feature type="transmembrane region" description="Helical" evidence="4">
    <location>
        <begin position="304"/>
        <end position="321"/>
    </location>
</feature>
<comment type="similarity">
    <text evidence="1">Belongs to the glycosyltransferase 32 family.</text>
</comment>
<evidence type="ECO:0008006" key="7">
    <source>
        <dbReference type="Google" id="ProtNLM"/>
    </source>
</evidence>
<dbReference type="FunFam" id="3.90.550.20:FF:000005">
    <property type="entry name" value="Unplaced genomic scaffold supercont1.17, whole genome shotgun sequence"/>
    <property type="match status" value="1"/>
</dbReference>
<comment type="caution">
    <text evidence="5">The sequence shown here is derived from an EMBL/GenBank/DDBJ whole genome shotgun (WGS) entry which is preliminary data.</text>
</comment>
<dbReference type="STRING" id="77020.A0A0M9VQ11"/>
<dbReference type="PANTHER" id="PTHR32385">
    <property type="entry name" value="MANNOSYL PHOSPHORYLINOSITOL CERAMIDE SYNTHASE"/>
    <property type="match status" value="1"/>
</dbReference>
<dbReference type="Proteomes" id="UP000037751">
    <property type="component" value="Unassembled WGS sequence"/>
</dbReference>
<feature type="compositionally biased region" description="Polar residues" evidence="3">
    <location>
        <begin position="431"/>
        <end position="462"/>
    </location>
</feature>
<feature type="transmembrane region" description="Helical" evidence="4">
    <location>
        <begin position="12"/>
        <end position="34"/>
    </location>
</feature>
<dbReference type="InterPro" id="IPR029044">
    <property type="entry name" value="Nucleotide-diphossugar_trans"/>
</dbReference>